<dbReference type="InterPro" id="IPR032675">
    <property type="entry name" value="LRR_dom_sf"/>
</dbReference>
<dbReference type="AlphaFoldDB" id="A0A8J2RT33"/>
<proteinExistence type="inferred from homology"/>
<comment type="caution">
    <text evidence="3">The sequence shown here is derived from an EMBL/GenBank/DDBJ whole genome shotgun (WGS) entry which is preliminary data.</text>
</comment>
<comment type="similarity">
    <text evidence="1">Belongs to the ATP synthase subunit s family.</text>
</comment>
<evidence type="ECO:0000256" key="2">
    <source>
        <dbReference type="ARBA" id="ARBA00076566"/>
    </source>
</evidence>
<evidence type="ECO:0000313" key="3">
    <source>
        <dbReference type="EMBL" id="CAH0105782.1"/>
    </source>
</evidence>
<keyword evidence="4" id="KW-1185">Reference proteome</keyword>
<gene>
    <name evidence="3" type="ORF">DGAL_LOCUS8853</name>
</gene>
<dbReference type="Gene3D" id="3.80.10.10">
    <property type="entry name" value="Ribonuclease Inhibitor"/>
    <property type="match status" value="1"/>
</dbReference>
<dbReference type="EMBL" id="CAKKLH010000201">
    <property type="protein sequence ID" value="CAH0105782.1"/>
    <property type="molecule type" value="Genomic_DNA"/>
</dbReference>
<reference evidence="3" key="1">
    <citation type="submission" date="2021-11" db="EMBL/GenBank/DDBJ databases">
        <authorList>
            <person name="Schell T."/>
        </authorList>
    </citation>
    <scope>NUCLEOTIDE SEQUENCE</scope>
    <source>
        <strain evidence="3">M5</strain>
    </source>
</reference>
<evidence type="ECO:0000256" key="1">
    <source>
        <dbReference type="ARBA" id="ARBA00006901"/>
    </source>
</evidence>
<accession>A0A8J2RT33</accession>
<name>A0A8J2RT33_9CRUS</name>
<protein>
    <recommendedName>
        <fullName evidence="2">ATP synthase subunit s-like protein</fullName>
    </recommendedName>
</protein>
<dbReference type="SUPFAM" id="SSF52047">
    <property type="entry name" value="RNI-like"/>
    <property type="match status" value="1"/>
</dbReference>
<sequence length="301" mass="34541">MAMSYSRLTQLRLSLKYFRRSCASLPSPKPPTSTPQIAKVEHGKAVVEEKKEEDRVTYELPKSIYFDETKTGFQLFASKKNHAIEVISIINAIEYTPYGIKKLWNDLKESKLIRSQLYVKERAEFLGPELATAHFVCFRGGKVRFYGQEDWIVQDPDSDIIPNLPRFYVESYKMEAVDCSKMTLIYEGLENMKNMEKLKWLSLEGCPRIDDWCLDRVAGEYSDTLEYLDIRNCPLVTDKGIASLSKLKKLKTLLLGGHPEAKNLELVCLMLEETLPNLSIRGILYCDESLLKNNESNDSDV</sequence>
<dbReference type="FunFam" id="3.80.10.10:FF:000168">
    <property type="entry name" value="Distal membrane arm assembly complex 2"/>
    <property type="match status" value="1"/>
</dbReference>
<evidence type="ECO:0000313" key="4">
    <source>
        <dbReference type="Proteomes" id="UP000789390"/>
    </source>
</evidence>
<organism evidence="3 4">
    <name type="scientific">Daphnia galeata</name>
    <dbReference type="NCBI Taxonomy" id="27404"/>
    <lineage>
        <taxon>Eukaryota</taxon>
        <taxon>Metazoa</taxon>
        <taxon>Ecdysozoa</taxon>
        <taxon>Arthropoda</taxon>
        <taxon>Crustacea</taxon>
        <taxon>Branchiopoda</taxon>
        <taxon>Diplostraca</taxon>
        <taxon>Cladocera</taxon>
        <taxon>Anomopoda</taxon>
        <taxon>Daphniidae</taxon>
        <taxon>Daphnia</taxon>
    </lineage>
</organism>
<dbReference type="OrthoDB" id="1708588at2759"/>
<dbReference type="Proteomes" id="UP000789390">
    <property type="component" value="Unassembled WGS sequence"/>
</dbReference>